<name>M2Q2M6_CERS8</name>
<dbReference type="AlphaFoldDB" id="M2Q2M6"/>
<accession>M2Q2M6</accession>
<sequence length="557" mass="63265">MDIDVEPPLLELQDLVRIHGFSHDGELLEISVKLPYSGTTKRTTFKLPVFTIAEPEDGSYIAPKDDLILLGEITVGTIRYQNSFMLAHEFEKRAGFQDSEETYKTDKDAILAGTTPFDFWLYQEDSGLLRKATMQDAVPVYKMDTRGVSGWRDEWTSRLRRVSELYKAPSSRWSVSARFFKPEKLNYGIVLQPGTWGEGGRAVDPMKLQEFVNKYVPEAYVQYVTVDTDVDWNEYIAIGRHPFRFYTTYIQRQSLGRWEADLCRYGRGRVPTGQDDGIWRRHPFDNDRPSIAGISPTFVRSWDDWKTFALANTPARMFVRVLQGAGYGDDALGVVGNIPVDMLTAIKACRDLTADQRFNVENHLLYNQPLKGRGMVAMRAVVELLTKADRGTIKDLLLHDPVELSTITIGTTKKVLGSISEKRKKSQQAVMSGVSASQVARVLWRPRKEPGCRAPVVAEWLHRSAFSFGGLGFPGDWEVHDAQSSQHGKNLVFGTSEANTHMLRYESVIKDAIALTRGVYTQNKFEVDTSLMSLDDNEPYSCWYSPYLDYYYSVEWG</sequence>
<organism evidence="1 2">
    <name type="scientific">Ceriporiopsis subvermispora (strain B)</name>
    <name type="common">White-rot fungus</name>
    <name type="synonym">Gelatoporia subvermispora</name>
    <dbReference type="NCBI Taxonomy" id="914234"/>
    <lineage>
        <taxon>Eukaryota</taxon>
        <taxon>Fungi</taxon>
        <taxon>Dikarya</taxon>
        <taxon>Basidiomycota</taxon>
        <taxon>Agaricomycotina</taxon>
        <taxon>Agaricomycetes</taxon>
        <taxon>Polyporales</taxon>
        <taxon>Gelatoporiaceae</taxon>
        <taxon>Gelatoporia</taxon>
    </lineage>
</organism>
<keyword evidence="2" id="KW-1185">Reference proteome</keyword>
<dbReference type="EMBL" id="KB445825">
    <property type="protein sequence ID" value="EMD31053.1"/>
    <property type="molecule type" value="Genomic_DNA"/>
</dbReference>
<evidence type="ECO:0000313" key="1">
    <source>
        <dbReference type="EMBL" id="EMD31053.1"/>
    </source>
</evidence>
<gene>
    <name evidence="1" type="ORF">CERSUDRAFT_127659</name>
</gene>
<reference evidence="1 2" key="1">
    <citation type="journal article" date="2012" name="Proc. Natl. Acad. Sci. U.S.A.">
        <title>Comparative genomics of Ceriporiopsis subvermispora and Phanerochaete chrysosporium provide insight into selective ligninolysis.</title>
        <authorList>
            <person name="Fernandez-Fueyo E."/>
            <person name="Ruiz-Duenas F.J."/>
            <person name="Ferreira P."/>
            <person name="Floudas D."/>
            <person name="Hibbett D.S."/>
            <person name="Canessa P."/>
            <person name="Larrondo L.F."/>
            <person name="James T.Y."/>
            <person name="Seelenfreund D."/>
            <person name="Lobos S."/>
            <person name="Polanco R."/>
            <person name="Tello M."/>
            <person name="Honda Y."/>
            <person name="Watanabe T."/>
            <person name="Watanabe T."/>
            <person name="Ryu J.S."/>
            <person name="Kubicek C.P."/>
            <person name="Schmoll M."/>
            <person name="Gaskell J."/>
            <person name="Hammel K.E."/>
            <person name="St John F.J."/>
            <person name="Vanden Wymelenberg A."/>
            <person name="Sabat G."/>
            <person name="Splinter BonDurant S."/>
            <person name="Syed K."/>
            <person name="Yadav J.S."/>
            <person name="Doddapaneni H."/>
            <person name="Subramanian V."/>
            <person name="Lavin J.L."/>
            <person name="Oguiza J.A."/>
            <person name="Perez G."/>
            <person name="Pisabarro A.G."/>
            <person name="Ramirez L."/>
            <person name="Santoyo F."/>
            <person name="Master E."/>
            <person name="Coutinho P.M."/>
            <person name="Henrissat B."/>
            <person name="Lombard V."/>
            <person name="Magnuson J.K."/>
            <person name="Kuees U."/>
            <person name="Hori C."/>
            <person name="Igarashi K."/>
            <person name="Samejima M."/>
            <person name="Held B.W."/>
            <person name="Barry K.W."/>
            <person name="LaButti K.M."/>
            <person name="Lapidus A."/>
            <person name="Lindquist E.A."/>
            <person name="Lucas S.M."/>
            <person name="Riley R."/>
            <person name="Salamov A.A."/>
            <person name="Hoffmeister D."/>
            <person name="Schwenk D."/>
            <person name="Hadar Y."/>
            <person name="Yarden O."/>
            <person name="de Vries R.P."/>
            <person name="Wiebenga A."/>
            <person name="Stenlid J."/>
            <person name="Eastwood D."/>
            <person name="Grigoriev I.V."/>
            <person name="Berka R.M."/>
            <person name="Blanchette R.A."/>
            <person name="Kersten P."/>
            <person name="Martinez A.T."/>
            <person name="Vicuna R."/>
            <person name="Cullen D."/>
        </authorList>
    </citation>
    <scope>NUCLEOTIDE SEQUENCE [LARGE SCALE GENOMIC DNA]</scope>
    <source>
        <strain evidence="1 2">B</strain>
    </source>
</reference>
<evidence type="ECO:0000313" key="2">
    <source>
        <dbReference type="Proteomes" id="UP000016930"/>
    </source>
</evidence>
<dbReference type="HOGENOM" id="CLU_489662_0_0_1"/>
<feature type="non-terminal residue" evidence="1">
    <location>
        <position position="557"/>
    </location>
</feature>
<dbReference type="Proteomes" id="UP000016930">
    <property type="component" value="Unassembled WGS sequence"/>
</dbReference>
<protein>
    <submittedName>
        <fullName evidence="1">Uncharacterized protein</fullName>
    </submittedName>
</protein>
<dbReference type="STRING" id="914234.M2Q2M6"/>
<dbReference type="OrthoDB" id="3219467at2759"/>
<proteinExistence type="predicted"/>